<gene>
    <name evidence="2" type="ORF">ACIB24_21035</name>
</gene>
<feature type="transmembrane region" description="Helical" evidence="1">
    <location>
        <begin position="253"/>
        <end position="272"/>
    </location>
</feature>
<name>A0ABW8AT36_9ACTN</name>
<dbReference type="Proteomes" id="UP001612915">
    <property type="component" value="Unassembled WGS sequence"/>
</dbReference>
<keyword evidence="3" id="KW-1185">Reference proteome</keyword>
<protein>
    <recommendedName>
        <fullName evidence="4">O-antigen polysaccharide polymerase Wzy</fullName>
    </recommendedName>
</protein>
<evidence type="ECO:0000256" key="1">
    <source>
        <dbReference type="SAM" id="Phobius"/>
    </source>
</evidence>
<keyword evidence="1" id="KW-1133">Transmembrane helix</keyword>
<reference evidence="2 3" key="1">
    <citation type="submission" date="2024-10" db="EMBL/GenBank/DDBJ databases">
        <title>The Natural Products Discovery Center: Release of the First 8490 Sequenced Strains for Exploring Actinobacteria Biosynthetic Diversity.</title>
        <authorList>
            <person name="Kalkreuter E."/>
            <person name="Kautsar S.A."/>
            <person name="Yang D."/>
            <person name="Bader C.D."/>
            <person name="Teijaro C.N."/>
            <person name="Fluegel L."/>
            <person name="Davis C.M."/>
            <person name="Simpson J.R."/>
            <person name="Lauterbach L."/>
            <person name="Steele A.D."/>
            <person name="Gui C."/>
            <person name="Meng S."/>
            <person name="Li G."/>
            <person name="Viehrig K."/>
            <person name="Ye F."/>
            <person name="Su P."/>
            <person name="Kiefer A.F."/>
            <person name="Nichols A."/>
            <person name="Cepeda A.J."/>
            <person name="Yan W."/>
            <person name="Fan B."/>
            <person name="Jiang Y."/>
            <person name="Adhikari A."/>
            <person name="Zheng C.-J."/>
            <person name="Schuster L."/>
            <person name="Cowan T.M."/>
            <person name="Smanski M.J."/>
            <person name="Chevrette M.G."/>
            <person name="De Carvalho L.P.S."/>
            <person name="Shen B."/>
        </authorList>
    </citation>
    <scope>NUCLEOTIDE SEQUENCE [LARGE SCALE GENOMIC DNA]</scope>
    <source>
        <strain evidence="2 3">NPDC049639</strain>
    </source>
</reference>
<feature type="transmembrane region" description="Helical" evidence="1">
    <location>
        <begin position="33"/>
        <end position="51"/>
    </location>
</feature>
<accession>A0ABW8AT36</accession>
<feature type="transmembrane region" description="Helical" evidence="1">
    <location>
        <begin position="162"/>
        <end position="179"/>
    </location>
</feature>
<feature type="transmembrane region" description="Helical" evidence="1">
    <location>
        <begin position="278"/>
        <end position="296"/>
    </location>
</feature>
<organism evidence="2 3">
    <name type="scientific">Spongisporangium articulatum</name>
    <dbReference type="NCBI Taxonomy" id="3362603"/>
    <lineage>
        <taxon>Bacteria</taxon>
        <taxon>Bacillati</taxon>
        <taxon>Actinomycetota</taxon>
        <taxon>Actinomycetes</taxon>
        <taxon>Kineosporiales</taxon>
        <taxon>Kineosporiaceae</taxon>
        <taxon>Spongisporangium</taxon>
    </lineage>
</organism>
<feature type="transmembrane region" description="Helical" evidence="1">
    <location>
        <begin position="303"/>
        <end position="322"/>
    </location>
</feature>
<feature type="transmembrane region" description="Helical" evidence="1">
    <location>
        <begin position="124"/>
        <end position="141"/>
    </location>
</feature>
<feature type="transmembrane region" description="Helical" evidence="1">
    <location>
        <begin position="57"/>
        <end position="74"/>
    </location>
</feature>
<feature type="transmembrane region" description="Helical" evidence="1">
    <location>
        <begin position="413"/>
        <end position="432"/>
    </location>
</feature>
<keyword evidence="1" id="KW-0472">Membrane</keyword>
<evidence type="ECO:0000313" key="2">
    <source>
        <dbReference type="EMBL" id="MFI7589559.1"/>
    </source>
</evidence>
<feature type="transmembrane region" description="Helical" evidence="1">
    <location>
        <begin position="467"/>
        <end position="485"/>
    </location>
</feature>
<feature type="transmembrane region" description="Helical" evidence="1">
    <location>
        <begin position="219"/>
        <end position="241"/>
    </location>
</feature>
<feature type="transmembrane region" description="Helical" evidence="1">
    <location>
        <begin position="439"/>
        <end position="461"/>
    </location>
</feature>
<keyword evidence="1" id="KW-0812">Transmembrane</keyword>
<sequence length="502" mass="52506">MSIAALTWSSPERAAARAADRGADRGARRTADAWRATFVLAAVLPALPLAVQIVDARLAALTLGILGVCAYGVVESCTGGARPMALLFWVFNGIWLGVGSLYQLAAGRVAWGDTLLLGDTNRVIQAQALTLACLLAFAVGYTRRRTSAPAAAPLTHFGRALLLGYGFAGLAVVLLPRVAGSVGGVGGLFHAREAADGTGTTATAATDAAERAADGFLRILPASLALAAAFIALTTLLQLHAVRDDDDDPRPRLAVGLAGLLAVIGVGLMVLYANPLSMSRYISVSMFAALAVLVGAPRRPRAAAVTAAIAVAGLLLVYPLAYTLRGLPSEVPPGSSRWAALSTNDFDGFQQVVNTVQYTQDLGHTYGLHTLSAALYVVPRSIWTAKARSSSLDVAEHRGYQFIDLSEPLHAELFLDFGWGAVLLMGGVGLLWRRLDDAWLTRAGPPALLVPYLCVGQLGLLRGPLGSLVPVIATTTGLLAVALWARRGHHPPDHGTSRGIQT</sequence>
<evidence type="ECO:0008006" key="4">
    <source>
        <dbReference type="Google" id="ProtNLM"/>
    </source>
</evidence>
<feature type="transmembrane region" description="Helical" evidence="1">
    <location>
        <begin position="86"/>
        <end position="104"/>
    </location>
</feature>
<evidence type="ECO:0000313" key="3">
    <source>
        <dbReference type="Proteomes" id="UP001612915"/>
    </source>
</evidence>
<dbReference type="EMBL" id="JBITLV010000008">
    <property type="protein sequence ID" value="MFI7589559.1"/>
    <property type="molecule type" value="Genomic_DNA"/>
</dbReference>
<proteinExistence type="predicted"/>
<comment type="caution">
    <text evidence="2">The sequence shown here is derived from an EMBL/GenBank/DDBJ whole genome shotgun (WGS) entry which is preliminary data.</text>
</comment>
<dbReference type="RefSeq" id="WP_398284163.1">
    <property type="nucleotide sequence ID" value="NZ_JBITLV010000008.1"/>
</dbReference>